<evidence type="ECO:0000256" key="2">
    <source>
        <dbReference type="SAM" id="SignalP"/>
    </source>
</evidence>
<dbReference type="RefSeq" id="WP_119452413.1">
    <property type="nucleotide sequence ID" value="NZ_QWGA01000003.1"/>
</dbReference>
<reference evidence="3 4" key="1">
    <citation type="submission" date="2018-08" db="EMBL/GenBank/DDBJ databases">
        <title>Henriciella mobilis sp. nov., isolated from seawater.</title>
        <authorList>
            <person name="Cheng H."/>
            <person name="Wu Y.-H."/>
            <person name="Xu X.-W."/>
            <person name="Guo L.-L."/>
        </authorList>
    </citation>
    <scope>NUCLEOTIDE SEQUENCE [LARGE SCALE GENOMIC DNA]</scope>
    <source>
        <strain evidence="3 4">CCUG67844</strain>
    </source>
</reference>
<comment type="caution">
    <text evidence="3">The sequence shown here is derived from an EMBL/GenBank/DDBJ whole genome shotgun (WGS) entry which is preliminary data.</text>
</comment>
<keyword evidence="2" id="KW-0732">Signal</keyword>
<feature type="chain" id="PRO_5017238896" description="DUF3558 domain-containing protein" evidence="2">
    <location>
        <begin position="20"/>
        <end position="221"/>
    </location>
</feature>
<keyword evidence="4" id="KW-1185">Reference proteome</keyword>
<name>A0A399RM52_9PROT</name>
<feature type="signal peptide" evidence="2">
    <location>
        <begin position="1"/>
        <end position="19"/>
    </location>
</feature>
<evidence type="ECO:0008006" key="5">
    <source>
        <dbReference type="Google" id="ProtNLM"/>
    </source>
</evidence>
<dbReference type="OrthoDB" id="5193828at2"/>
<sequence length="221" mass="22659">MTYRFQLAASAALAAVFLAACDPATPTDPEPLTPPEETAAPADPAMPAPGTSTDTTGDSAGMDASSPDQVSPAACATITADGLCGVEFGMSADEAREAHLAGLYAMGDSGTGEESACYYLGPEEGNYDVGYMVESGSVQRIDIRAPGVVTPEGVEVGISEADVEAIHPDLTRQPNKYVDRDDLIVEMDGGAKLIMETDEAGAVSAYRVGLSPAVDFVEGCA</sequence>
<evidence type="ECO:0000313" key="4">
    <source>
        <dbReference type="Proteomes" id="UP000265845"/>
    </source>
</evidence>
<gene>
    <name evidence="3" type="ORF">D1222_01185</name>
</gene>
<organism evidence="3 4">
    <name type="scientific">Henriciella algicola</name>
    <dbReference type="NCBI Taxonomy" id="1608422"/>
    <lineage>
        <taxon>Bacteria</taxon>
        <taxon>Pseudomonadati</taxon>
        <taxon>Pseudomonadota</taxon>
        <taxon>Alphaproteobacteria</taxon>
        <taxon>Hyphomonadales</taxon>
        <taxon>Hyphomonadaceae</taxon>
        <taxon>Henriciella</taxon>
    </lineage>
</organism>
<feature type="compositionally biased region" description="Low complexity" evidence="1">
    <location>
        <begin position="35"/>
        <end position="60"/>
    </location>
</feature>
<accession>A0A399RM52</accession>
<evidence type="ECO:0000256" key="1">
    <source>
        <dbReference type="SAM" id="MobiDB-lite"/>
    </source>
</evidence>
<dbReference type="PROSITE" id="PS51257">
    <property type="entry name" value="PROKAR_LIPOPROTEIN"/>
    <property type="match status" value="1"/>
</dbReference>
<dbReference type="EMBL" id="QWGA01000003">
    <property type="protein sequence ID" value="RIJ30912.1"/>
    <property type="molecule type" value="Genomic_DNA"/>
</dbReference>
<dbReference type="Proteomes" id="UP000265845">
    <property type="component" value="Unassembled WGS sequence"/>
</dbReference>
<dbReference type="AlphaFoldDB" id="A0A399RM52"/>
<feature type="region of interest" description="Disordered" evidence="1">
    <location>
        <begin position="25"/>
        <end position="70"/>
    </location>
</feature>
<proteinExistence type="predicted"/>
<protein>
    <recommendedName>
        <fullName evidence="5">DUF3558 domain-containing protein</fullName>
    </recommendedName>
</protein>
<evidence type="ECO:0000313" key="3">
    <source>
        <dbReference type="EMBL" id="RIJ30912.1"/>
    </source>
</evidence>